<sequence length="293" mass="31543">MASFRTNRKLFWISNGFIVIFSVIFMGVGSATLQYGKAFASKVEQYCSNECAQSSEQVVGCNCESSSKSTIPMNFFLAPSIGVIVIGVLLFLCAILGYSGSIWISRKQLACYAVAMPLVILLQFCFGCAAIAVATGSSASVAGGLYDVLDSTAGRMFDWSQFSTIFPAKCYAGKTTVVLSQGSSYNDSTTDTYYHPLCRFYGDCEFQRSHEELSCCTALLKCDSTKVQCTSGVSCIYNFLSDIATPLAVVGFIGLLFEVSAEILAILIRNPPAQLTPKSDPPLTSCEALNESL</sequence>
<feature type="transmembrane region" description="Helical" evidence="1">
    <location>
        <begin position="109"/>
        <end position="134"/>
    </location>
</feature>
<evidence type="ECO:0000256" key="1">
    <source>
        <dbReference type="SAM" id="Phobius"/>
    </source>
</evidence>
<feature type="transmembrane region" description="Helical" evidence="1">
    <location>
        <begin position="12"/>
        <end position="33"/>
    </location>
</feature>
<name>A0A7S4NZI0_GUITH</name>
<proteinExistence type="predicted"/>
<gene>
    <name evidence="2" type="ORF">GTHE00462_LOCUS26153</name>
</gene>
<evidence type="ECO:0000313" key="2">
    <source>
        <dbReference type="EMBL" id="CAE2319217.1"/>
    </source>
</evidence>
<keyword evidence="1" id="KW-0812">Transmembrane</keyword>
<reference evidence="2" key="1">
    <citation type="submission" date="2021-01" db="EMBL/GenBank/DDBJ databases">
        <authorList>
            <person name="Corre E."/>
            <person name="Pelletier E."/>
            <person name="Niang G."/>
            <person name="Scheremetjew M."/>
            <person name="Finn R."/>
            <person name="Kale V."/>
            <person name="Holt S."/>
            <person name="Cochrane G."/>
            <person name="Meng A."/>
            <person name="Brown T."/>
            <person name="Cohen L."/>
        </authorList>
    </citation>
    <scope>NUCLEOTIDE SEQUENCE</scope>
    <source>
        <strain evidence="2">CCMP 2712</strain>
    </source>
</reference>
<keyword evidence="1" id="KW-0472">Membrane</keyword>
<dbReference type="EMBL" id="HBKN01033579">
    <property type="protein sequence ID" value="CAE2319217.1"/>
    <property type="molecule type" value="Transcribed_RNA"/>
</dbReference>
<accession>A0A7S4NZI0</accession>
<dbReference type="AlphaFoldDB" id="A0A7S4NZI0"/>
<protein>
    <recommendedName>
        <fullName evidence="3">Tetraspanin</fullName>
    </recommendedName>
</protein>
<organism evidence="2">
    <name type="scientific">Guillardia theta</name>
    <name type="common">Cryptophyte</name>
    <name type="synonym">Cryptomonas phi</name>
    <dbReference type="NCBI Taxonomy" id="55529"/>
    <lineage>
        <taxon>Eukaryota</taxon>
        <taxon>Cryptophyceae</taxon>
        <taxon>Pyrenomonadales</taxon>
        <taxon>Geminigeraceae</taxon>
        <taxon>Guillardia</taxon>
    </lineage>
</organism>
<keyword evidence="1" id="KW-1133">Transmembrane helix</keyword>
<feature type="transmembrane region" description="Helical" evidence="1">
    <location>
        <begin position="75"/>
        <end position="97"/>
    </location>
</feature>
<feature type="transmembrane region" description="Helical" evidence="1">
    <location>
        <begin position="247"/>
        <end position="268"/>
    </location>
</feature>
<evidence type="ECO:0008006" key="3">
    <source>
        <dbReference type="Google" id="ProtNLM"/>
    </source>
</evidence>